<keyword evidence="2" id="KW-1185">Reference proteome</keyword>
<organism evidence="1 2">
    <name type="scientific">Vanrija humicola</name>
    <name type="common">Yeast</name>
    <name type="synonym">Cryptococcus humicola</name>
    <dbReference type="NCBI Taxonomy" id="5417"/>
    <lineage>
        <taxon>Eukaryota</taxon>
        <taxon>Fungi</taxon>
        <taxon>Dikarya</taxon>
        <taxon>Basidiomycota</taxon>
        <taxon>Agaricomycotina</taxon>
        <taxon>Tremellomycetes</taxon>
        <taxon>Trichosporonales</taxon>
        <taxon>Trichosporonaceae</taxon>
        <taxon>Vanrija</taxon>
    </lineage>
</organism>
<gene>
    <name evidence="1" type="ORF">VHUM_01707</name>
</gene>
<dbReference type="Proteomes" id="UP000473826">
    <property type="component" value="Unassembled WGS sequence"/>
</dbReference>
<name>A0A7D8Z0I6_VANHU</name>
<evidence type="ECO:0000313" key="2">
    <source>
        <dbReference type="Proteomes" id="UP000473826"/>
    </source>
</evidence>
<reference evidence="1 2" key="1">
    <citation type="journal article" date="2019" name="PLoS Genet.">
        <title>Convergent evolution of linked mating-type loci in basidiomycete fungi.</title>
        <authorList>
            <person name="Sun S."/>
            <person name="Coelho M.A."/>
            <person name="Heitman J."/>
            <person name="Nowrousian M."/>
        </authorList>
    </citation>
    <scope>NUCLEOTIDE SEQUENCE [LARGE SCALE GENOMIC DNA]</scope>
    <source>
        <strain evidence="1 2">CBS 4282</strain>
    </source>
</reference>
<proteinExistence type="predicted"/>
<protein>
    <submittedName>
        <fullName evidence="1">Uncharacterized protein</fullName>
    </submittedName>
</protein>
<sequence length="52" mass="5368">MASSCGCACGRRPLQTPRRGCCGRTAARGSSACTRTRQPGLYQGSMRGGTTS</sequence>
<accession>A0A7D8Z0I6</accession>
<dbReference type="AlphaFoldDB" id="A0A7D8Z0I6"/>
<evidence type="ECO:0000313" key="1">
    <source>
        <dbReference type="EMBL" id="TXT10956.1"/>
    </source>
</evidence>
<comment type="caution">
    <text evidence="1">The sequence shown here is derived from an EMBL/GenBank/DDBJ whole genome shotgun (WGS) entry which is preliminary data.</text>
</comment>
<dbReference type="EMBL" id="QKWK01000004">
    <property type="protein sequence ID" value="TXT10956.1"/>
    <property type="molecule type" value="Genomic_DNA"/>
</dbReference>